<feature type="transmembrane region" description="Helical" evidence="1">
    <location>
        <begin position="21"/>
        <end position="47"/>
    </location>
</feature>
<keyword evidence="1" id="KW-0812">Transmembrane</keyword>
<dbReference type="RefSeq" id="WP_343185700.1">
    <property type="nucleotide sequence ID" value="NZ_JBCITM010000006.1"/>
</dbReference>
<organism evidence="2 3">
    <name type="scientific">Anoxynatronum sibiricum</name>
    <dbReference type="NCBI Taxonomy" id="210623"/>
    <lineage>
        <taxon>Bacteria</taxon>
        <taxon>Bacillati</taxon>
        <taxon>Bacillota</taxon>
        <taxon>Clostridia</taxon>
        <taxon>Eubacteriales</taxon>
        <taxon>Clostridiaceae</taxon>
        <taxon>Anoxynatronum</taxon>
    </lineage>
</organism>
<sequence length="63" mass="7218">MTEQWTEQKEKSILKRYRYTSVYRIITVGILLFLGYTMDVLALTVAYDHTSRGEADNACPVTG</sequence>
<comment type="caution">
    <text evidence="2">The sequence shown here is derived from an EMBL/GenBank/DDBJ whole genome shotgun (WGS) entry which is preliminary data.</text>
</comment>
<evidence type="ECO:0000256" key="1">
    <source>
        <dbReference type="SAM" id="Phobius"/>
    </source>
</evidence>
<name>A0ABU9VTI0_9CLOT</name>
<dbReference type="Proteomes" id="UP001407405">
    <property type="component" value="Unassembled WGS sequence"/>
</dbReference>
<reference evidence="2 3" key="1">
    <citation type="submission" date="2024-04" db="EMBL/GenBank/DDBJ databases">
        <title>Genome sequencing and metabolic network reconstruction of aminoacids and betaine degradation by Anoxynatronum sibiricum.</title>
        <authorList>
            <person name="Detkova E.N."/>
            <person name="Boltjanskaja Y.V."/>
            <person name="Mardanov A.V."/>
            <person name="Kevbrin V."/>
        </authorList>
    </citation>
    <scope>NUCLEOTIDE SEQUENCE [LARGE SCALE GENOMIC DNA]</scope>
    <source>
        <strain evidence="2 3">Z-7981</strain>
    </source>
</reference>
<evidence type="ECO:0000313" key="3">
    <source>
        <dbReference type="Proteomes" id="UP001407405"/>
    </source>
</evidence>
<dbReference type="EMBL" id="JBCITM010000006">
    <property type="protein sequence ID" value="MEN1760379.1"/>
    <property type="molecule type" value="Genomic_DNA"/>
</dbReference>
<keyword evidence="1" id="KW-1133">Transmembrane helix</keyword>
<accession>A0ABU9VTI0</accession>
<keyword evidence="3" id="KW-1185">Reference proteome</keyword>
<protein>
    <submittedName>
        <fullName evidence="2">Uncharacterized protein</fullName>
    </submittedName>
</protein>
<evidence type="ECO:0000313" key="2">
    <source>
        <dbReference type="EMBL" id="MEN1760379.1"/>
    </source>
</evidence>
<gene>
    <name evidence="2" type="ORF">AAIG11_07840</name>
</gene>
<keyword evidence="1" id="KW-0472">Membrane</keyword>
<proteinExistence type="predicted"/>